<dbReference type="InterPro" id="IPR043129">
    <property type="entry name" value="ATPase_NBD"/>
</dbReference>
<dbReference type="AlphaFoldDB" id="A0A5D3EXX9"/>
<dbReference type="PANTHER" id="PTHR43190">
    <property type="entry name" value="N-ACETYL-D-GLUCOSAMINE KINASE"/>
    <property type="match status" value="1"/>
</dbReference>
<evidence type="ECO:0000313" key="2">
    <source>
        <dbReference type="Proteomes" id="UP000324383"/>
    </source>
</evidence>
<dbReference type="CDD" id="cd24079">
    <property type="entry name" value="ASKHA_NBD_PG1100-like"/>
    <property type="match status" value="1"/>
</dbReference>
<dbReference type="SUPFAM" id="SSF53067">
    <property type="entry name" value="Actin-like ATPase domain"/>
    <property type="match status" value="2"/>
</dbReference>
<dbReference type="Gene3D" id="1.10.720.160">
    <property type="match status" value="1"/>
</dbReference>
<sequence>MILIADSGSTKTDWCAVDHEGIVKRIRTQGTNPFFQSEEEICEEIRQNLLPHLPERRFGHIHFYGAGCAFPDKIDVVKRALTAHLQVEGSIEVSSDMLAAARSLCGHRAGIACIMGTGSNSCYYDGTEIVQNVSPLGFILGDEGSAAVLGKLLVGNLLKNRMPAGMKEEFLNEFNLTPAEIIDRVYRRPFPNRFLASLSPFLARRIAVPEVHQLVLNSFKDFLKRNVMQYDRRNLPVHFTGSVAFYYKDVLEEAVQAMGMQMGQVLQSPMEGLIKFHRSVCLPLESSVSRI</sequence>
<accession>A0A5D3EXX9</accession>
<gene>
    <name evidence="1" type="ORF">FNJ60_07085</name>
</gene>
<dbReference type="RefSeq" id="WP_148726973.1">
    <property type="nucleotide sequence ID" value="NZ_CP197398.1"/>
</dbReference>
<reference evidence="1 2" key="1">
    <citation type="submission" date="2019-07" db="EMBL/GenBank/DDBJ databases">
        <title>Draft Genome Sequences of Bacteroides pyogenes Strains Isolated from the Uterus Holstein Dairy Cows with Metritis.</title>
        <authorList>
            <person name="Cunha F."/>
            <person name="Galvao K.N."/>
            <person name="Jeon S.J."/>
            <person name="Jeong K.C."/>
        </authorList>
    </citation>
    <scope>NUCLEOTIDE SEQUENCE [LARGE SCALE GENOMIC DNA]</scope>
    <source>
        <strain evidence="1 2">KG-31</strain>
    </source>
</reference>
<dbReference type="Proteomes" id="UP000324383">
    <property type="component" value="Unassembled WGS sequence"/>
</dbReference>
<dbReference type="InterPro" id="IPR052519">
    <property type="entry name" value="Euk-type_GlcNAc_Kinase"/>
</dbReference>
<keyword evidence="2" id="KW-1185">Reference proteome</keyword>
<dbReference type="PANTHER" id="PTHR43190:SF3">
    <property type="entry name" value="N-ACETYL-D-GLUCOSAMINE KINASE"/>
    <property type="match status" value="1"/>
</dbReference>
<proteinExistence type="predicted"/>
<comment type="caution">
    <text evidence="1">The sequence shown here is derived from an EMBL/GenBank/DDBJ whole genome shotgun (WGS) entry which is preliminary data.</text>
</comment>
<protein>
    <submittedName>
        <fullName evidence="1">ATPase</fullName>
    </submittedName>
</protein>
<name>A0A5D3EXX9_9BACE</name>
<organism evidence="1 2">
    <name type="scientific">Bacteroides pyogenes</name>
    <dbReference type="NCBI Taxonomy" id="310300"/>
    <lineage>
        <taxon>Bacteria</taxon>
        <taxon>Pseudomonadati</taxon>
        <taxon>Bacteroidota</taxon>
        <taxon>Bacteroidia</taxon>
        <taxon>Bacteroidales</taxon>
        <taxon>Bacteroidaceae</taxon>
        <taxon>Bacteroides</taxon>
    </lineage>
</organism>
<dbReference type="EMBL" id="VKLW01000013">
    <property type="protein sequence ID" value="TYK33681.1"/>
    <property type="molecule type" value="Genomic_DNA"/>
</dbReference>
<evidence type="ECO:0000313" key="1">
    <source>
        <dbReference type="EMBL" id="TYK33681.1"/>
    </source>
</evidence>
<dbReference type="Gene3D" id="3.30.420.40">
    <property type="match status" value="2"/>
</dbReference>